<evidence type="ECO:0000256" key="1">
    <source>
        <dbReference type="ARBA" id="ARBA00004477"/>
    </source>
</evidence>
<evidence type="ECO:0000313" key="13">
    <source>
        <dbReference type="EMBL" id="EAY04842.1"/>
    </source>
</evidence>
<dbReference type="InterPro" id="IPR039731">
    <property type="entry name" value="Rce1"/>
</dbReference>
<organism evidence="13 14">
    <name type="scientific">Trichomonas vaginalis (strain ATCC PRA-98 / G3)</name>
    <dbReference type="NCBI Taxonomy" id="412133"/>
    <lineage>
        <taxon>Eukaryota</taxon>
        <taxon>Metamonada</taxon>
        <taxon>Parabasalia</taxon>
        <taxon>Trichomonadida</taxon>
        <taxon>Trichomonadidae</taxon>
        <taxon>Trichomonas</taxon>
    </lineage>
</organism>
<comment type="similarity">
    <text evidence="2">Belongs to the peptidase U48 family.</text>
</comment>
<evidence type="ECO:0000256" key="10">
    <source>
        <dbReference type="ARBA" id="ARBA00049729"/>
    </source>
</evidence>
<dbReference type="PANTHER" id="PTHR13046">
    <property type="entry name" value="PROTEASE U48 CAAX PRENYL PROTEASE RCE1"/>
    <property type="match status" value="1"/>
</dbReference>
<gene>
    <name evidence="13" type="ORF">TVAG_226550</name>
</gene>
<feature type="transmembrane region" description="Helical" evidence="11">
    <location>
        <begin position="152"/>
        <end position="169"/>
    </location>
</feature>
<dbReference type="PANTHER" id="PTHR13046:SF0">
    <property type="entry name" value="CAAX PRENYL PROTEASE 2"/>
    <property type="match status" value="1"/>
</dbReference>
<evidence type="ECO:0000256" key="5">
    <source>
        <dbReference type="ARBA" id="ARBA00022801"/>
    </source>
</evidence>
<accession>A2ER89</accession>
<feature type="domain" description="CAAX prenyl protease 2/Lysostaphin resistance protein A-like" evidence="12">
    <location>
        <begin position="120"/>
        <end position="219"/>
    </location>
</feature>
<dbReference type="InterPro" id="IPR003675">
    <property type="entry name" value="Rce1/LyrA-like_dom"/>
</dbReference>
<dbReference type="GO" id="GO:0004222">
    <property type="term" value="F:metalloendopeptidase activity"/>
    <property type="evidence" value="ECO:0000318"/>
    <property type="project" value="GO_Central"/>
</dbReference>
<comment type="subcellular location">
    <subcellularLocation>
        <location evidence="1">Endoplasmic reticulum membrane</location>
        <topology evidence="1">Multi-pass membrane protein</topology>
    </subcellularLocation>
</comment>
<feature type="transmembrane region" description="Helical" evidence="11">
    <location>
        <begin position="6"/>
        <end position="24"/>
    </location>
</feature>
<evidence type="ECO:0000259" key="12">
    <source>
        <dbReference type="Pfam" id="PF02517"/>
    </source>
</evidence>
<dbReference type="VEuPathDB" id="TrichDB:TVAGG3_0411300"/>
<evidence type="ECO:0000256" key="6">
    <source>
        <dbReference type="ARBA" id="ARBA00022824"/>
    </source>
</evidence>
<reference evidence="13" key="2">
    <citation type="journal article" date="2007" name="Science">
        <title>Draft genome sequence of the sexually transmitted pathogen Trichomonas vaginalis.</title>
        <authorList>
            <person name="Carlton J.M."/>
            <person name="Hirt R.P."/>
            <person name="Silva J.C."/>
            <person name="Delcher A.L."/>
            <person name="Schatz M."/>
            <person name="Zhao Q."/>
            <person name="Wortman J.R."/>
            <person name="Bidwell S.L."/>
            <person name="Alsmark U.C.M."/>
            <person name="Besteiro S."/>
            <person name="Sicheritz-Ponten T."/>
            <person name="Noel C.J."/>
            <person name="Dacks J.B."/>
            <person name="Foster P.G."/>
            <person name="Simillion C."/>
            <person name="Van de Peer Y."/>
            <person name="Miranda-Saavedra D."/>
            <person name="Barton G.J."/>
            <person name="Westrop G.D."/>
            <person name="Mueller S."/>
            <person name="Dessi D."/>
            <person name="Fiori P.L."/>
            <person name="Ren Q."/>
            <person name="Paulsen I."/>
            <person name="Zhang H."/>
            <person name="Bastida-Corcuera F.D."/>
            <person name="Simoes-Barbosa A."/>
            <person name="Brown M.T."/>
            <person name="Hayes R.D."/>
            <person name="Mukherjee M."/>
            <person name="Okumura C.Y."/>
            <person name="Schneider R."/>
            <person name="Smith A.J."/>
            <person name="Vanacova S."/>
            <person name="Villalvazo M."/>
            <person name="Haas B.J."/>
            <person name="Pertea M."/>
            <person name="Feldblyum T.V."/>
            <person name="Utterback T.R."/>
            <person name="Shu C.L."/>
            <person name="Osoegawa K."/>
            <person name="de Jong P.J."/>
            <person name="Hrdy I."/>
            <person name="Horvathova L."/>
            <person name="Zubacova Z."/>
            <person name="Dolezal P."/>
            <person name="Malik S.B."/>
            <person name="Logsdon J.M. Jr."/>
            <person name="Henze K."/>
            <person name="Gupta A."/>
            <person name="Wang C.C."/>
            <person name="Dunne R.L."/>
            <person name="Upcroft J.A."/>
            <person name="Upcroft P."/>
            <person name="White O."/>
            <person name="Salzberg S.L."/>
            <person name="Tang P."/>
            <person name="Chiu C.-H."/>
            <person name="Lee Y.-S."/>
            <person name="Embley T.M."/>
            <person name="Coombs G.H."/>
            <person name="Mottram J.C."/>
            <person name="Tachezy J."/>
            <person name="Fraser-Liggett C.M."/>
            <person name="Johnson P.J."/>
        </authorList>
    </citation>
    <scope>NUCLEOTIDE SEQUENCE [LARGE SCALE GENOMIC DNA]</scope>
    <source>
        <strain evidence="13">G3</strain>
    </source>
</reference>
<keyword evidence="6" id="KW-0256">Endoplasmic reticulum</keyword>
<evidence type="ECO:0000256" key="2">
    <source>
        <dbReference type="ARBA" id="ARBA00006897"/>
    </source>
</evidence>
<dbReference type="VEuPathDB" id="TrichDB:TVAG_226550"/>
<evidence type="ECO:0000256" key="7">
    <source>
        <dbReference type="ARBA" id="ARBA00022989"/>
    </source>
</evidence>
<evidence type="ECO:0000256" key="3">
    <source>
        <dbReference type="ARBA" id="ARBA00022670"/>
    </source>
</evidence>
<dbReference type="FunCoup" id="A2ER89">
    <property type="interactions" value="330"/>
</dbReference>
<evidence type="ECO:0000256" key="8">
    <source>
        <dbReference type="ARBA" id="ARBA00023136"/>
    </source>
</evidence>
<keyword evidence="5" id="KW-0378">Hydrolase</keyword>
<proteinExistence type="inferred from homology"/>
<evidence type="ECO:0000256" key="11">
    <source>
        <dbReference type="SAM" id="Phobius"/>
    </source>
</evidence>
<dbReference type="GO" id="GO:0005789">
    <property type="term" value="C:endoplasmic reticulum membrane"/>
    <property type="evidence" value="ECO:0000318"/>
    <property type="project" value="GO_Central"/>
</dbReference>
<dbReference type="OrthoDB" id="271604at2759"/>
<sequence length="260" mass="30065">MISELKAVGISLCISVTFISIFYVQKLIAPSVKKSTYRLTVIFLAFLVNFAILMHYDAVHPVYAFGDSVCSLLFILTTVCLFIGPIFQNYFKFMSRYNIVKDKNGFLKNNLRSFIYDFPIIDVIIAPALEELLYRYAGGNLWLKANISDLKVIFLSPLIFGVAHFHHFFELHGPWQKRLIKCIIQVGFTSLFGFWTTFCWIKTHGLLTCMILHGFCNYMQFPDFAEALNWPNLSQRKVLYTSYISGIIIYVLLTYIIAKY</sequence>
<evidence type="ECO:0000256" key="4">
    <source>
        <dbReference type="ARBA" id="ARBA00022692"/>
    </source>
</evidence>
<dbReference type="EMBL" id="DS113464">
    <property type="protein sequence ID" value="EAY04842.1"/>
    <property type="molecule type" value="Genomic_DNA"/>
</dbReference>
<feature type="transmembrane region" description="Helical" evidence="11">
    <location>
        <begin position="62"/>
        <end position="87"/>
    </location>
</feature>
<dbReference type="OMA" id="FPLICNT"/>
<dbReference type="eggNOG" id="KOG4130">
    <property type="taxonomic scope" value="Eukaryota"/>
</dbReference>
<keyword evidence="7 11" id="KW-1133">Transmembrane helix</keyword>
<dbReference type="InParanoid" id="A2ER89"/>
<dbReference type="EC" id="3.4.26.1" evidence="10"/>
<dbReference type="KEGG" id="tva:4762707"/>
<dbReference type="Pfam" id="PF02517">
    <property type="entry name" value="Rce1-like"/>
    <property type="match status" value="1"/>
</dbReference>
<dbReference type="GO" id="GO:0071586">
    <property type="term" value="P:CAAX-box protein processing"/>
    <property type="evidence" value="ECO:0000318"/>
    <property type="project" value="GO_Central"/>
</dbReference>
<dbReference type="MEROPS" id="G05.002"/>
<keyword evidence="8 11" id="KW-0472">Membrane</keyword>
<keyword evidence="4 11" id="KW-0812">Transmembrane</keyword>
<feature type="transmembrane region" description="Helical" evidence="11">
    <location>
        <begin position="238"/>
        <end position="258"/>
    </location>
</feature>
<protein>
    <recommendedName>
        <fullName evidence="10">intramembrane prenyl-peptidase Rce1</fullName>
        <ecNumber evidence="10">3.4.26.1</ecNumber>
    </recommendedName>
</protein>
<keyword evidence="3" id="KW-0645">Protease</keyword>
<name>A2ER89_TRIV3</name>
<keyword evidence="14" id="KW-1185">Reference proteome</keyword>
<dbReference type="AlphaFoldDB" id="A2ER89"/>
<dbReference type="Proteomes" id="UP000001542">
    <property type="component" value="Unassembled WGS sequence"/>
</dbReference>
<feature type="transmembrane region" description="Helical" evidence="11">
    <location>
        <begin position="36"/>
        <end position="56"/>
    </location>
</feature>
<dbReference type="RefSeq" id="XP_001317065.1">
    <property type="nucleotide sequence ID" value="XM_001317030.1"/>
</dbReference>
<dbReference type="STRING" id="5722.A2ER89"/>
<comment type="catalytic activity">
    <reaction evidence="9">
        <text>Hydrolyzes the peptide bond -P2-(S-farnesyl or geranylgeranyl)C-P1'-P2'-P3'-COOH where P1' and P2' are amino acids with aliphatic sidechains and P3' is any C-terminal residue.</text>
        <dbReference type="EC" id="3.4.26.1"/>
    </reaction>
</comment>
<reference evidence="13" key="1">
    <citation type="submission" date="2006-10" db="EMBL/GenBank/DDBJ databases">
        <authorList>
            <person name="Amadeo P."/>
            <person name="Zhao Q."/>
            <person name="Wortman J."/>
            <person name="Fraser-Liggett C."/>
            <person name="Carlton J."/>
        </authorList>
    </citation>
    <scope>NUCLEOTIDE SEQUENCE</scope>
    <source>
        <strain evidence="13">G3</strain>
    </source>
</reference>
<evidence type="ECO:0000256" key="9">
    <source>
        <dbReference type="ARBA" id="ARBA00047280"/>
    </source>
</evidence>
<evidence type="ECO:0000313" key="14">
    <source>
        <dbReference type="Proteomes" id="UP000001542"/>
    </source>
</evidence>